<dbReference type="AlphaFoldDB" id="A0A0U5HGQ3"/>
<dbReference type="InterPro" id="IPR046529">
    <property type="entry name" value="DUF6594"/>
</dbReference>
<evidence type="ECO:0000313" key="4">
    <source>
        <dbReference type="Proteomes" id="UP000054771"/>
    </source>
</evidence>
<dbReference type="Proteomes" id="UP000054771">
    <property type="component" value="Unassembled WGS sequence"/>
</dbReference>
<evidence type="ECO:0000256" key="1">
    <source>
        <dbReference type="SAM" id="Phobius"/>
    </source>
</evidence>
<dbReference type="PANTHER" id="PTHR34502:SF4">
    <property type="entry name" value="DUF6594 DOMAIN-CONTAINING PROTEIN"/>
    <property type="match status" value="1"/>
</dbReference>
<accession>A0A0U5HGQ3</accession>
<dbReference type="STRING" id="454130.A0A0U5HGQ3"/>
<dbReference type="OrthoDB" id="5416037at2759"/>
<keyword evidence="1" id="KW-0812">Transmembrane</keyword>
<feature type="transmembrane region" description="Helical" evidence="1">
    <location>
        <begin position="222"/>
        <end position="242"/>
    </location>
</feature>
<dbReference type="Pfam" id="PF20237">
    <property type="entry name" value="DUF6594"/>
    <property type="match status" value="1"/>
</dbReference>
<reference evidence="4" key="1">
    <citation type="journal article" date="2016" name="Genome Announc.">
        <title>Draft genome sequences of fungus Aspergillus calidoustus.</title>
        <authorList>
            <person name="Horn F."/>
            <person name="Linde J."/>
            <person name="Mattern D.J."/>
            <person name="Walther G."/>
            <person name="Guthke R."/>
            <person name="Scherlach K."/>
            <person name="Martin K."/>
            <person name="Brakhage A.A."/>
            <person name="Petzke L."/>
            <person name="Valiante V."/>
        </authorList>
    </citation>
    <scope>NUCLEOTIDE SEQUENCE [LARGE SCALE GENOMIC DNA]</scope>
    <source>
        <strain evidence="4">SF006504</strain>
    </source>
</reference>
<evidence type="ECO:0000259" key="2">
    <source>
        <dbReference type="Pfam" id="PF20237"/>
    </source>
</evidence>
<protein>
    <recommendedName>
        <fullName evidence="2">DUF6594 domain-containing protein</fullName>
    </recommendedName>
</protein>
<organism evidence="3 4">
    <name type="scientific">Aspergillus calidoustus</name>
    <dbReference type="NCBI Taxonomy" id="454130"/>
    <lineage>
        <taxon>Eukaryota</taxon>
        <taxon>Fungi</taxon>
        <taxon>Dikarya</taxon>
        <taxon>Ascomycota</taxon>
        <taxon>Pezizomycotina</taxon>
        <taxon>Eurotiomycetes</taxon>
        <taxon>Eurotiomycetidae</taxon>
        <taxon>Eurotiales</taxon>
        <taxon>Aspergillaceae</taxon>
        <taxon>Aspergillus</taxon>
        <taxon>Aspergillus subgen. Nidulantes</taxon>
    </lineage>
</organism>
<evidence type="ECO:0000313" key="3">
    <source>
        <dbReference type="EMBL" id="CEN60588.1"/>
    </source>
</evidence>
<name>A0A0U5HGQ3_ASPCI</name>
<feature type="transmembrane region" description="Helical" evidence="1">
    <location>
        <begin position="248"/>
        <end position="267"/>
    </location>
</feature>
<gene>
    <name evidence="3" type="ORF">ASPCAL03024</name>
</gene>
<keyword evidence="4" id="KW-1185">Reference proteome</keyword>
<dbReference type="PANTHER" id="PTHR34502">
    <property type="entry name" value="DUF6594 DOMAIN-CONTAINING PROTEIN-RELATED"/>
    <property type="match status" value="1"/>
</dbReference>
<dbReference type="OMA" id="MVFLQIG"/>
<proteinExistence type="predicted"/>
<dbReference type="EMBL" id="CDMC01000002">
    <property type="protein sequence ID" value="CEN60588.1"/>
    <property type="molecule type" value="Genomic_DNA"/>
</dbReference>
<keyword evidence="1" id="KW-0472">Membrane</keyword>
<sequence length="286" mass="33017">MVVIKRPSTFPCHCGPKLIQARNPKSLFRDLDAGGGYHGYSSFLASDNDFCNFRRFERLNTRVILALQDELTEIEDSLVEIDRACSKRDGPDINNGSLRRDTQQERVELIWEARQKLEEYNRYIYHYIQLKTRASAAEKDVSSLKNWFYNHDGAVIPAERKYIDMDDLFTLIPKDRGPLRCLFECSSRFRFFQLWQKNPTVSDLPVYIQHVHYSSDKRIDHFVMLTTVVIGLVMLIAPIWILTFTDPIVLKLTMITIFILLLSLVSLGTNAKPYESLAATAATPLF</sequence>
<feature type="domain" description="DUF6594" evidence="2">
    <location>
        <begin position="37"/>
        <end position="282"/>
    </location>
</feature>
<keyword evidence="1" id="KW-1133">Transmembrane helix</keyword>